<evidence type="ECO:0000256" key="1">
    <source>
        <dbReference type="SAM" id="Phobius"/>
    </source>
</evidence>
<protein>
    <submittedName>
        <fullName evidence="2">Uncharacterized protein</fullName>
    </submittedName>
</protein>
<keyword evidence="1" id="KW-0812">Transmembrane</keyword>
<organism evidence="2 3">
    <name type="scientific">Acanthosepion pharaonis</name>
    <name type="common">Pharaoh cuttlefish</name>
    <name type="synonym">Sepia pharaonis</name>
    <dbReference type="NCBI Taxonomy" id="158019"/>
    <lineage>
        <taxon>Eukaryota</taxon>
        <taxon>Metazoa</taxon>
        <taxon>Spiralia</taxon>
        <taxon>Lophotrochozoa</taxon>
        <taxon>Mollusca</taxon>
        <taxon>Cephalopoda</taxon>
        <taxon>Coleoidea</taxon>
        <taxon>Decapodiformes</taxon>
        <taxon>Sepiida</taxon>
        <taxon>Sepiina</taxon>
        <taxon>Sepiidae</taxon>
        <taxon>Acanthosepion</taxon>
    </lineage>
</organism>
<feature type="transmembrane region" description="Helical" evidence="1">
    <location>
        <begin position="43"/>
        <end position="64"/>
    </location>
</feature>
<dbReference type="OrthoDB" id="6126739at2759"/>
<evidence type="ECO:0000313" key="3">
    <source>
        <dbReference type="Proteomes" id="UP000597762"/>
    </source>
</evidence>
<dbReference type="AlphaFoldDB" id="A0A812CM49"/>
<sequence>MMLTSAIGLFHGKCHLLQRQELIPGEALPFKKLFQESRTYSHGWSFVLAWICVILCLVNSFVWLNKGQNSGYLPYRGGFGYGADKYQYTPPSVPKSVIKRRKSLHKFFSGETLASMLQRSRSKESKRAESTSSVDTDDKRFYSDDNYNISDDRALIVEKSCRCTQEECNQYDDWNFHCTPDTLTLLIAPFFSSSFRSLPLTFPWNSNQAAMTNLQYFSSWTTDVGLFVKMI</sequence>
<dbReference type="EMBL" id="CAHIKZ030001881">
    <property type="protein sequence ID" value="CAE1276424.1"/>
    <property type="molecule type" value="Genomic_DNA"/>
</dbReference>
<proteinExistence type="predicted"/>
<keyword evidence="3" id="KW-1185">Reference proteome</keyword>
<keyword evidence="1" id="KW-0472">Membrane</keyword>
<name>A0A812CM49_ACAPH</name>
<accession>A0A812CM49</accession>
<reference evidence="2" key="1">
    <citation type="submission" date="2021-01" db="EMBL/GenBank/DDBJ databases">
        <authorList>
            <person name="Li R."/>
            <person name="Bekaert M."/>
        </authorList>
    </citation>
    <scope>NUCLEOTIDE SEQUENCE</scope>
    <source>
        <strain evidence="2">Farmed</strain>
    </source>
</reference>
<dbReference type="Gene3D" id="1.20.140.150">
    <property type="match status" value="1"/>
</dbReference>
<gene>
    <name evidence="2" type="ORF">SPHA_40023</name>
</gene>
<evidence type="ECO:0000313" key="2">
    <source>
        <dbReference type="EMBL" id="CAE1276424.1"/>
    </source>
</evidence>
<comment type="caution">
    <text evidence="2">The sequence shown here is derived from an EMBL/GenBank/DDBJ whole genome shotgun (WGS) entry which is preliminary data.</text>
</comment>
<keyword evidence="1" id="KW-1133">Transmembrane helix</keyword>
<dbReference type="Proteomes" id="UP000597762">
    <property type="component" value="Unassembled WGS sequence"/>
</dbReference>